<evidence type="ECO:0008006" key="3">
    <source>
        <dbReference type="Google" id="ProtNLM"/>
    </source>
</evidence>
<dbReference type="AlphaFoldDB" id="A0A3E4R7N3"/>
<reference evidence="1 2" key="1">
    <citation type="submission" date="2018-08" db="EMBL/GenBank/DDBJ databases">
        <title>A genome reference for cultivated species of the human gut microbiota.</title>
        <authorList>
            <person name="Zou Y."/>
            <person name="Xue W."/>
            <person name="Luo G."/>
        </authorList>
    </citation>
    <scope>NUCLEOTIDE SEQUENCE [LARGE SCALE GENOMIC DNA]</scope>
    <source>
        <strain evidence="1 2">TF08-13</strain>
    </source>
</reference>
<dbReference type="InterPro" id="IPR045055">
    <property type="entry name" value="DNA2/NAM7-like"/>
</dbReference>
<dbReference type="InterPro" id="IPR027417">
    <property type="entry name" value="P-loop_NTPase"/>
</dbReference>
<evidence type="ECO:0000313" key="1">
    <source>
        <dbReference type="EMBL" id="RGL16263.1"/>
    </source>
</evidence>
<proteinExistence type="predicted"/>
<dbReference type="Pfam" id="PF13604">
    <property type="entry name" value="AAA_30"/>
    <property type="match status" value="1"/>
</dbReference>
<evidence type="ECO:0000313" key="2">
    <source>
        <dbReference type="Proteomes" id="UP000260795"/>
    </source>
</evidence>
<name>A0A3E4R7N3_BACUN</name>
<dbReference type="PANTHER" id="PTHR10887">
    <property type="entry name" value="DNA2/NAM7 HELICASE FAMILY"/>
    <property type="match status" value="1"/>
</dbReference>
<dbReference type="PANTHER" id="PTHR10887:SF495">
    <property type="entry name" value="HELICASE SENATAXIN ISOFORM X1-RELATED"/>
    <property type="match status" value="1"/>
</dbReference>
<sequence>MNFNRKDYVDFLETEYNTQMEEYGRLINTKASVLKERGDVFVGLFEKIDKEQGMATFKMRVTDNMPRKNSFWTASLFQGEMSKFKNWGDLSWADLRENHQIDYSDAHCIWVGKSDSQDFCLIGIKNLSLEFAQKLEEVKPIVAFGPNDPPLKYLLNLISVSKDTTSDAANRILDFNNNCNLWNPSIIKANEDFLSLILDTISKNNYVIIQGPPGTGKTFRMAELTSKLLSMGKSVLVTALTNQALMELASKDDLQELLKQKKVSKSSLSIDEVRNIPQLLPITDNACNAAAGYLSLASFYVASNWAVSDMDSVPFDYVIMDEASQAYFPMIAASVKLGKNVIWIGDQKQLSPIAITNEDVIERYHWGAILRGFNTLCENFCYPSYMLSDTYRLTKRGAEFTGIFYSGALNSVSKYDSIPERFDFLPTEGGPIWETLPLTIGDKIPTNAVDKIFERVQTLLGKNSDYKIAVLSKFKDTVRELQKQFVIRFLSSTCKCNF</sequence>
<gene>
    <name evidence="1" type="ORF">DXC80_03575</name>
</gene>
<organism evidence="1 2">
    <name type="scientific">Bacteroides uniformis</name>
    <dbReference type="NCBI Taxonomy" id="820"/>
    <lineage>
        <taxon>Bacteria</taxon>
        <taxon>Pseudomonadati</taxon>
        <taxon>Bacteroidota</taxon>
        <taxon>Bacteroidia</taxon>
        <taxon>Bacteroidales</taxon>
        <taxon>Bacteroidaceae</taxon>
        <taxon>Bacteroides</taxon>
    </lineage>
</organism>
<protein>
    <recommendedName>
        <fullName evidence="3">AAA family ATPase</fullName>
    </recommendedName>
</protein>
<dbReference type="EMBL" id="QSRK01000004">
    <property type="protein sequence ID" value="RGL16263.1"/>
    <property type="molecule type" value="Genomic_DNA"/>
</dbReference>
<accession>A0A3E4R7N3</accession>
<dbReference type="Proteomes" id="UP000260795">
    <property type="component" value="Unassembled WGS sequence"/>
</dbReference>
<dbReference type="Gene3D" id="3.40.50.300">
    <property type="entry name" value="P-loop containing nucleotide triphosphate hydrolases"/>
    <property type="match status" value="1"/>
</dbReference>
<dbReference type="RefSeq" id="WP_117680658.1">
    <property type="nucleotide sequence ID" value="NZ_QSRK01000004.1"/>
</dbReference>
<dbReference type="SUPFAM" id="SSF52540">
    <property type="entry name" value="P-loop containing nucleoside triphosphate hydrolases"/>
    <property type="match status" value="1"/>
</dbReference>
<comment type="caution">
    <text evidence="1">The sequence shown here is derived from an EMBL/GenBank/DDBJ whole genome shotgun (WGS) entry which is preliminary data.</text>
</comment>